<evidence type="ECO:0000259" key="1">
    <source>
        <dbReference type="Pfam" id="PF01408"/>
    </source>
</evidence>
<dbReference type="InterPro" id="IPR036291">
    <property type="entry name" value="NAD(P)-bd_dom_sf"/>
</dbReference>
<organism evidence="3 4">
    <name type="scientific">Rhizobium grahamii</name>
    <dbReference type="NCBI Taxonomy" id="1120045"/>
    <lineage>
        <taxon>Bacteria</taxon>
        <taxon>Pseudomonadati</taxon>
        <taxon>Pseudomonadota</taxon>
        <taxon>Alphaproteobacteria</taxon>
        <taxon>Hyphomicrobiales</taxon>
        <taxon>Rhizobiaceae</taxon>
        <taxon>Rhizobium/Agrobacterium group</taxon>
        <taxon>Rhizobium</taxon>
    </lineage>
</organism>
<evidence type="ECO:0000313" key="3">
    <source>
        <dbReference type="EMBL" id="QFY60440.1"/>
    </source>
</evidence>
<dbReference type="EMBL" id="CP043498">
    <property type="protein sequence ID" value="QFY60440.1"/>
    <property type="molecule type" value="Genomic_DNA"/>
</dbReference>
<dbReference type="GO" id="GO:0000166">
    <property type="term" value="F:nucleotide binding"/>
    <property type="evidence" value="ECO:0007669"/>
    <property type="project" value="InterPro"/>
</dbReference>
<dbReference type="Gene3D" id="3.30.360.10">
    <property type="entry name" value="Dihydrodipicolinate Reductase, domain 2"/>
    <property type="match status" value="1"/>
</dbReference>
<evidence type="ECO:0000313" key="4">
    <source>
        <dbReference type="Proteomes" id="UP000326881"/>
    </source>
</evidence>
<name>A0A5Q0C8X9_9HYPH</name>
<dbReference type="RefSeq" id="WP_153270682.1">
    <property type="nucleotide sequence ID" value="NZ_CP043498.1"/>
</dbReference>
<dbReference type="SUPFAM" id="SSF51735">
    <property type="entry name" value="NAD(P)-binding Rossmann-fold domains"/>
    <property type="match status" value="1"/>
</dbReference>
<dbReference type="Pfam" id="PF01408">
    <property type="entry name" value="GFO_IDH_MocA"/>
    <property type="match status" value="1"/>
</dbReference>
<evidence type="ECO:0000259" key="2">
    <source>
        <dbReference type="Pfam" id="PF22725"/>
    </source>
</evidence>
<feature type="domain" description="GFO/IDH/MocA-like oxidoreductase" evidence="2">
    <location>
        <begin position="151"/>
        <end position="281"/>
    </location>
</feature>
<dbReference type="InterPro" id="IPR055170">
    <property type="entry name" value="GFO_IDH_MocA-like_dom"/>
</dbReference>
<dbReference type="Gene3D" id="3.40.50.720">
    <property type="entry name" value="NAD(P)-binding Rossmann-like Domain"/>
    <property type="match status" value="1"/>
</dbReference>
<dbReference type="OrthoDB" id="9815825at2"/>
<dbReference type="PANTHER" id="PTHR43708:SF3">
    <property type="entry name" value="OXIDOREDUCTASE"/>
    <property type="match status" value="1"/>
</dbReference>
<keyword evidence="4" id="KW-1185">Reference proteome</keyword>
<proteinExistence type="predicted"/>
<feature type="domain" description="Gfo/Idh/MocA-like oxidoreductase N-terminal" evidence="1">
    <location>
        <begin position="14"/>
        <end position="142"/>
    </location>
</feature>
<sequence length="389" mass="41012">MGGYSNPATQRPLRLGMVGGGRGSLIGGPHRLAARLDGNYTLSAGAFSSNPEISKASGADLGIDPARCYGDFSEMARAEAAREDGIEVVSIVTPNHLHAPAAKAFLAAGIHVICDKPLTASLEEAIALKQAVDASGKMFFLTHNYSAYAMVRQARQMVATGELGEIRSVQVEYPSGWMAEAVEKTSNKQASWRTDPSQAGAGVIADIGTHAWHLARTVSGLELDELSADLASLVEGRRVDDHAQVLLRFAGGARGILWVSGIALGPENGLRIRIFGSLGGLEWSQMDPDALLHSPLGKPRQIIQRAAAGTSPYAQRLSRIPAGHPEGYFEAFGNVYRDAAAAIRGGCTSGLADPVFATVDDGVDGMQFIEACLASSASNAAWINFNSKR</sequence>
<dbReference type="Proteomes" id="UP000326881">
    <property type="component" value="Chromosome"/>
</dbReference>
<protein>
    <submittedName>
        <fullName evidence="3">Gfo/Idh/MocA family oxidoreductase</fullName>
    </submittedName>
</protein>
<dbReference type="InterPro" id="IPR000683">
    <property type="entry name" value="Gfo/Idh/MocA-like_OxRdtase_N"/>
</dbReference>
<dbReference type="SUPFAM" id="SSF55347">
    <property type="entry name" value="Glyceraldehyde-3-phosphate dehydrogenase-like, C-terminal domain"/>
    <property type="match status" value="1"/>
</dbReference>
<dbReference type="PANTHER" id="PTHR43708">
    <property type="entry name" value="CONSERVED EXPRESSED OXIDOREDUCTASE (EUROFUNG)"/>
    <property type="match status" value="1"/>
</dbReference>
<dbReference type="Pfam" id="PF22725">
    <property type="entry name" value="GFO_IDH_MocA_C3"/>
    <property type="match status" value="1"/>
</dbReference>
<accession>A0A5Q0C8X9</accession>
<dbReference type="KEGG" id="rgr:FZ934_08335"/>
<dbReference type="AlphaFoldDB" id="A0A5Q0C8X9"/>
<dbReference type="InterPro" id="IPR051317">
    <property type="entry name" value="Gfo/Idh/MocA_oxidoreduct"/>
</dbReference>
<reference evidence="3 4" key="1">
    <citation type="submission" date="2019-08" db="EMBL/GenBank/DDBJ databases">
        <title>Prosopis cineraria nodule microbiome.</title>
        <authorList>
            <person name="Ali R."/>
            <person name="Chaluvadi S.R."/>
            <person name="Wang X."/>
        </authorList>
    </citation>
    <scope>NUCLEOTIDE SEQUENCE [LARGE SCALE GENOMIC DNA]</scope>
    <source>
        <strain evidence="3 4">BG7</strain>
    </source>
</reference>
<gene>
    <name evidence="3" type="ORF">FZ934_08335</name>
</gene>